<gene>
    <name evidence="1" type="ORF">LAD12857_15390</name>
</gene>
<reference evidence="1 2" key="1">
    <citation type="journal article" date="2024" name="Int. J. Syst. Evol. Microbiol.">
        <title>Lacrimispora brassicae sp. nov. isolated from fermented cabbage, and proposal of Clostridium indicum Gundawar et al. 2019 and Clostridium methoxybenzovorans Mechichi et al. 1999 as heterotypic synonyms of Lacrimispora amygdalina (Parshina et al. 2003) Haas and Blanchard 2020 and Lacrimispora indolis (McClung and McCoy 1957) Haas and Blanchard 2020, respectively.</title>
        <authorList>
            <person name="Kobayashi H."/>
            <person name="Tanizawa Y."/>
            <person name="Sakamoto M."/>
            <person name="Ohkuma M."/>
            <person name="Tohno M."/>
        </authorList>
    </citation>
    <scope>NUCLEOTIDE SEQUENCE [LARGE SCALE GENOMIC DNA]</scope>
    <source>
        <strain evidence="1 2">DSM 12857</strain>
    </source>
</reference>
<organism evidence="1 2">
    <name type="scientific">Lacrimispora amygdalina</name>
    <dbReference type="NCBI Taxonomy" id="253257"/>
    <lineage>
        <taxon>Bacteria</taxon>
        <taxon>Bacillati</taxon>
        <taxon>Bacillota</taxon>
        <taxon>Clostridia</taxon>
        <taxon>Lachnospirales</taxon>
        <taxon>Lachnospiraceae</taxon>
        <taxon>Lacrimispora</taxon>
    </lineage>
</organism>
<dbReference type="Proteomes" id="UP001419084">
    <property type="component" value="Unassembled WGS sequence"/>
</dbReference>
<keyword evidence="2" id="KW-1185">Reference proteome</keyword>
<evidence type="ECO:0000313" key="2">
    <source>
        <dbReference type="Proteomes" id="UP001419084"/>
    </source>
</evidence>
<proteinExistence type="predicted"/>
<evidence type="ECO:0000313" key="1">
    <source>
        <dbReference type="EMBL" id="GLB29616.1"/>
    </source>
</evidence>
<name>A0ABQ5M3Z0_9FIRM</name>
<accession>A0ABQ5M3Z0</accession>
<sequence length="142" mass="16166">MTRTYDDIINLPRHIFVIRPQMTASDRAAQFSPFAALTGYNDAIIETARLTDERVELDEYMKDVLSDRLQIIADRIKEHPEIVITYFQQDANKNGGAYVTAISTAKKIDEYERVVVMADSTSIPIDEIISIDGQIFETMCDE</sequence>
<evidence type="ECO:0008006" key="3">
    <source>
        <dbReference type="Google" id="ProtNLM"/>
    </source>
</evidence>
<dbReference type="RefSeq" id="WP_346064950.1">
    <property type="nucleotide sequence ID" value="NZ_BRPJ01000030.1"/>
</dbReference>
<dbReference type="EMBL" id="BRPJ01000030">
    <property type="protein sequence ID" value="GLB29616.1"/>
    <property type="molecule type" value="Genomic_DNA"/>
</dbReference>
<protein>
    <recommendedName>
        <fullName evidence="3">YolD-like family protein</fullName>
    </recommendedName>
</protein>
<comment type="caution">
    <text evidence="1">The sequence shown here is derived from an EMBL/GenBank/DDBJ whole genome shotgun (WGS) entry which is preliminary data.</text>
</comment>